<dbReference type="Pfam" id="PF17854">
    <property type="entry name" value="FtsK_alpha"/>
    <property type="match status" value="1"/>
</dbReference>
<feature type="compositionally biased region" description="Basic and acidic residues" evidence="16">
    <location>
        <begin position="340"/>
        <end position="350"/>
    </location>
</feature>
<evidence type="ECO:0000256" key="17">
    <source>
        <dbReference type="SAM" id="Phobius"/>
    </source>
</evidence>
<dbReference type="InterPro" id="IPR036388">
    <property type="entry name" value="WH-like_DNA-bd_sf"/>
</dbReference>
<evidence type="ECO:0000256" key="6">
    <source>
        <dbReference type="ARBA" id="ARBA00022741"/>
    </source>
</evidence>
<dbReference type="CDD" id="cd01127">
    <property type="entry name" value="TrwB_TraG_TraD_VirD4"/>
    <property type="match status" value="1"/>
</dbReference>
<reference evidence="19 20" key="1">
    <citation type="submission" date="2020-01" db="EMBL/GenBank/DDBJ databases">
        <title>Paenibacillus soybeanensis sp. nov. isolated from the nodules of soybean (Glycine max(L.) Merr).</title>
        <authorList>
            <person name="Wang H."/>
        </authorList>
    </citation>
    <scope>NUCLEOTIDE SEQUENCE [LARGE SCALE GENOMIC DNA]</scope>
    <source>
        <strain evidence="19 20">T1</strain>
    </source>
</reference>
<dbReference type="EMBL" id="JAAAMV010000001">
    <property type="protein sequence ID" value="NBD22406.1"/>
    <property type="molecule type" value="Genomic_DNA"/>
</dbReference>
<keyword evidence="5 17" id="KW-0812">Transmembrane</keyword>
<feature type="region of interest" description="Disordered" evidence="16">
    <location>
        <begin position="264"/>
        <end position="400"/>
    </location>
</feature>
<dbReference type="InterPro" id="IPR002543">
    <property type="entry name" value="FtsK_dom"/>
</dbReference>
<evidence type="ECO:0000256" key="15">
    <source>
        <dbReference type="PROSITE-ProRule" id="PRU00289"/>
    </source>
</evidence>
<dbReference type="InterPro" id="IPR041027">
    <property type="entry name" value="FtsK_alpha"/>
</dbReference>
<keyword evidence="9 17" id="KW-1133">Transmembrane helix</keyword>
<keyword evidence="10" id="KW-0238">DNA-binding</keyword>
<dbReference type="Pfam" id="PF09397">
    <property type="entry name" value="FtsK_gamma"/>
    <property type="match status" value="1"/>
</dbReference>
<feature type="compositionally biased region" description="Basic and acidic residues" evidence="16">
    <location>
        <begin position="265"/>
        <end position="286"/>
    </location>
</feature>
<dbReference type="Proteomes" id="UP000665561">
    <property type="component" value="Unassembled WGS sequence"/>
</dbReference>
<evidence type="ECO:0000256" key="3">
    <source>
        <dbReference type="ARBA" id="ARBA00022475"/>
    </source>
</evidence>
<evidence type="ECO:0000259" key="18">
    <source>
        <dbReference type="PROSITE" id="PS50901"/>
    </source>
</evidence>
<dbReference type="Pfam" id="PF01580">
    <property type="entry name" value="FtsK_SpoIIIE"/>
    <property type="match status" value="1"/>
</dbReference>
<evidence type="ECO:0000256" key="8">
    <source>
        <dbReference type="ARBA" id="ARBA00022840"/>
    </source>
</evidence>
<dbReference type="InterPro" id="IPR025199">
    <property type="entry name" value="FtsK_4TM"/>
</dbReference>
<keyword evidence="11 17" id="KW-0472">Membrane</keyword>
<evidence type="ECO:0000256" key="5">
    <source>
        <dbReference type="ARBA" id="ARBA00022692"/>
    </source>
</evidence>
<feature type="compositionally biased region" description="Acidic residues" evidence="16">
    <location>
        <begin position="355"/>
        <end position="368"/>
    </location>
</feature>
<organism evidence="19 20">
    <name type="scientific">Paenibacillus glycinis</name>
    <dbReference type="NCBI Taxonomy" id="2697035"/>
    <lineage>
        <taxon>Bacteria</taxon>
        <taxon>Bacillati</taxon>
        <taxon>Bacillota</taxon>
        <taxon>Bacilli</taxon>
        <taxon>Bacillales</taxon>
        <taxon>Paenibacillaceae</taxon>
        <taxon>Paenibacillus</taxon>
    </lineage>
</organism>
<keyword evidence="8 15" id="KW-0067">ATP-binding</keyword>
<comment type="similarity">
    <text evidence="2">Belongs to the FtsK/SpoIIIE/SftA family.</text>
</comment>
<keyword evidence="7" id="KW-0159">Chromosome partition</keyword>
<evidence type="ECO:0000256" key="13">
    <source>
        <dbReference type="ARBA" id="ARBA00024986"/>
    </source>
</evidence>
<evidence type="ECO:0000256" key="14">
    <source>
        <dbReference type="ARBA" id="ARBA00025923"/>
    </source>
</evidence>
<dbReference type="InterPro" id="IPR003593">
    <property type="entry name" value="AAA+_ATPase"/>
</dbReference>
<evidence type="ECO:0000256" key="7">
    <source>
        <dbReference type="ARBA" id="ARBA00022829"/>
    </source>
</evidence>
<feature type="binding site" evidence="15">
    <location>
        <begin position="557"/>
        <end position="564"/>
    </location>
    <ligand>
        <name>ATP</name>
        <dbReference type="ChEBI" id="CHEBI:30616"/>
    </ligand>
</feature>
<evidence type="ECO:0000256" key="4">
    <source>
        <dbReference type="ARBA" id="ARBA00022618"/>
    </source>
</evidence>
<evidence type="ECO:0000256" key="9">
    <source>
        <dbReference type="ARBA" id="ARBA00022989"/>
    </source>
</evidence>
<feature type="transmembrane region" description="Helical" evidence="17">
    <location>
        <begin position="83"/>
        <end position="102"/>
    </location>
</feature>
<dbReference type="SUPFAM" id="SSF52540">
    <property type="entry name" value="P-loop containing nucleoside triphosphate hydrolases"/>
    <property type="match status" value="1"/>
</dbReference>
<feature type="transmembrane region" description="Helical" evidence="17">
    <location>
        <begin position="157"/>
        <end position="182"/>
    </location>
</feature>
<dbReference type="Pfam" id="PF13491">
    <property type="entry name" value="FtsK_4TM"/>
    <property type="match status" value="1"/>
</dbReference>
<comment type="function">
    <text evidence="13">Essential cell division protein that coordinates cell division and chromosome segregation. The N-terminus is involved in assembly of the cell-division machinery. The C-terminus functions as a DNA motor that moves dsDNA in an ATP-dependent manner towards the dif recombination site, which is located within the replication terminus region. Required for activation of the Xer recombinase, allowing activation of chromosome unlinking by recombination.</text>
</comment>
<dbReference type="InterPro" id="IPR018541">
    <property type="entry name" value="Ftsk_gamma"/>
</dbReference>
<evidence type="ECO:0000256" key="2">
    <source>
        <dbReference type="ARBA" id="ARBA00006474"/>
    </source>
</evidence>
<name>A0ABW9XIP1_9BACL</name>
<dbReference type="SMART" id="SM00843">
    <property type="entry name" value="Ftsk_gamma"/>
    <property type="match status" value="1"/>
</dbReference>
<keyword evidence="4" id="KW-0132">Cell division</keyword>
<gene>
    <name evidence="19" type="ORF">GT019_00830</name>
</gene>
<feature type="compositionally biased region" description="Polar residues" evidence="16">
    <location>
        <begin position="327"/>
        <end position="336"/>
    </location>
</feature>
<dbReference type="PANTHER" id="PTHR22683:SF41">
    <property type="entry name" value="DNA TRANSLOCASE FTSK"/>
    <property type="match status" value="1"/>
</dbReference>
<accession>A0ABW9XIP1</accession>
<dbReference type="InterPro" id="IPR050206">
    <property type="entry name" value="FtsK/SpoIIIE/SftA"/>
</dbReference>
<keyword evidence="12" id="KW-0131">Cell cycle</keyword>
<dbReference type="SUPFAM" id="SSF46785">
    <property type="entry name" value="Winged helix' DNA-binding domain"/>
    <property type="match status" value="1"/>
</dbReference>
<dbReference type="InterPro" id="IPR036390">
    <property type="entry name" value="WH_DNA-bd_sf"/>
</dbReference>
<feature type="transmembrane region" description="Helical" evidence="17">
    <location>
        <begin position="20"/>
        <end position="40"/>
    </location>
</feature>
<comment type="subcellular location">
    <subcellularLocation>
        <location evidence="1">Cell membrane</location>
        <topology evidence="1">Multi-pass membrane protein</topology>
    </subcellularLocation>
</comment>
<dbReference type="Gene3D" id="1.10.10.10">
    <property type="entry name" value="Winged helix-like DNA-binding domain superfamily/Winged helix DNA-binding domain"/>
    <property type="match status" value="1"/>
</dbReference>
<proteinExistence type="inferred from homology"/>
<sequence>MAKKKRKRKHSVGTSLKYEVYGILLITVSVIALSGEATVGRALSKLFGLVLGKFYFVLALVGIYVGLAVMIKRAWPSGWSSRKTGVLLLVLACTLWSSIAVMDQKTEPTGGLDASYILSQLGSDIRGALFDSPADPSADGVVHSASGGYAGAIQYTLLYWLFGYFGAKFIMIVMFAISIMLMTGKSYVDLLRAGRVRGGRLWSLLRMKFASRRQPLPAAASKGAGKAVTLDDLDDDDDDEGYAAAMKSRAQKKRSPIFSWFNDVSKPEHSEHGENEWQLEDGHDTESYGSKPGHPAAWQDEEDEDGDQEAWRDPVLEDGGNAGVLPSQEQLRNSPAQIDRQVEEEAHEAPFDPAESFDEADEMDEFEEPSPAQPLRSPAIASPDEEEGLDAPGSIIKPPTEKPYLLPSLALLQKPSGGGKSGDTADSIESRRKLEATLESFGVRAKVLDVVRGPAVTRYEVQPATGVKVSRIVGLTDDIALALAAKDIRMEAPIPGKSAIGIEVPNTEVSVVTMREVMETPSFMNATSRMSIAFGRDISGQPIVGNLAKMPHLLVAGATGSGKSVCINGIITSILYKARPDEVKLLMIDPKMVELNMYNGIPHLLAPVVTDPRRASLALKKIVVEMEKRYELFSKSGTRNIEGYNTLMADNPAAVLPYIVVIVDELADLMMVAANDVEDAICRLAQMARASGIHLIIATQRPSVDVITGVIKANIPSRIAFGVSSQVDSRTILDMAGAEKLLGRGDMLFLPVGMSKPIRVQGAFLSDQEVEAIVAYARGQGEAEYKEDLVPEIDDSAAENEEILDELYEQAVRIVLEAKQASVSLLQRRMRIGYTRAARLIDQMEARSIVGPYEGSKPREVLLSADQYDAGRISS</sequence>
<keyword evidence="3" id="KW-1003">Cell membrane</keyword>
<dbReference type="PROSITE" id="PS50901">
    <property type="entry name" value="FTSK"/>
    <property type="match status" value="1"/>
</dbReference>
<dbReference type="Gene3D" id="3.40.50.300">
    <property type="entry name" value="P-loop containing nucleotide triphosphate hydrolases"/>
    <property type="match status" value="1"/>
</dbReference>
<evidence type="ECO:0000313" key="20">
    <source>
        <dbReference type="Proteomes" id="UP000665561"/>
    </source>
</evidence>
<evidence type="ECO:0000256" key="16">
    <source>
        <dbReference type="SAM" id="MobiDB-lite"/>
    </source>
</evidence>
<dbReference type="InterPro" id="IPR027417">
    <property type="entry name" value="P-loop_NTPase"/>
</dbReference>
<evidence type="ECO:0000256" key="11">
    <source>
        <dbReference type="ARBA" id="ARBA00023136"/>
    </source>
</evidence>
<comment type="caution">
    <text evidence="19">The sequence shown here is derived from an EMBL/GenBank/DDBJ whole genome shotgun (WGS) entry which is preliminary data.</text>
</comment>
<dbReference type="PANTHER" id="PTHR22683">
    <property type="entry name" value="SPORULATION PROTEIN RELATED"/>
    <property type="match status" value="1"/>
</dbReference>
<evidence type="ECO:0000256" key="10">
    <source>
        <dbReference type="ARBA" id="ARBA00023125"/>
    </source>
</evidence>
<evidence type="ECO:0000256" key="12">
    <source>
        <dbReference type="ARBA" id="ARBA00023306"/>
    </source>
</evidence>
<evidence type="ECO:0000313" key="19">
    <source>
        <dbReference type="EMBL" id="NBD22406.1"/>
    </source>
</evidence>
<dbReference type="Gene3D" id="3.30.980.40">
    <property type="match status" value="1"/>
</dbReference>
<protein>
    <submittedName>
        <fullName evidence="19">DNA translocase FtsK</fullName>
    </submittedName>
</protein>
<keyword evidence="20" id="KW-1185">Reference proteome</keyword>
<dbReference type="SMART" id="SM00382">
    <property type="entry name" value="AAA"/>
    <property type="match status" value="1"/>
</dbReference>
<evidence type="ECO:0000256" key="1">
    <source>
        <dbReference type="ARBA" id="ARBA00004651"/>
    </source>
</evidence>
<feature type="compositionally biased region" description="Acidic residues" evidence="16">
    <location>
        <begin position="299"/>
        <end position="308"/>
    </location>
</feature>
<dbReference type="RefSeq" id="WP_161740235.1">
    <property type="nucleotide sequence ID" value="NZ_JAAAMV010000001.1"/>
</dbReference>
<comment type="subunit">
    <text evidence="14">Homohexamer. Forms a ring that surrounds DNA.</text>
</comment>
<keyword evidence="6 15" id="KW-0547">Nucleotide-binding</keyword>
<feature type="transmembrane region" description="Helical" evidence="17">
    <location>
        <begin position="46"/>
        <end position="71"/>
    </location>
</feature>
<feature type="domain" description="FtsK" evidence="18">
    <location>
        <begin position="540"/>
        <end position="730"/>
    </location>
</feature>